<gene>
    <name evidence="2" type="ORF">H8B19_17705</name>
</gene>
<reference evidence="2" key="2">
    <citation type="submission" date="2020-08" db="EMBL/GenBank/DDBJ databases">
        <authorList>
            <person name="Lai Q."/>
        </authorList>
    </citation>
    <scope>NUCLEOTIDE SEQUENCE</scope>
    <source>
        <strain evidence="2">S27-2</strain>
    </source>
</reference>
<protein>
    <submittedName>
        <fullName evidence="2">Amidohydrolase family protein</fullName>
    </submittedName>
</protein>
<dbReference type="Proteomes" id="UP000601768">
    <property type="component" value="Unassembled WGS sequence"/>
</dbReference>
<dbReference type="InterPro" id="IPR011059">
    <property type="entry name" value="Metal-dep_hydrolase_composite"/>
</dbReference>
<dbReference type="InterPro" id="IPR006680">
    <property type="entry name" value="Amidohydro-rel"/>
</dbReference>
<evidence type="ECO:0000259" key="1">
    <source>
        <dbReference type="Pfam" id="PF01979"/>
    </source>
</evidence>
<dbReference type="Pfam" id="PF01979">
    <property type="entry name" value="Amidohydro_1"/>
    <property type="match status" value="1"/>
</dbReference>
<dbReference type="SUPFAM" id="SSF51338">
    <property type="entry name" value="Composite domain of metallo-dependent hydrolases"/>
    <property type="match status" value="1"/>
</dbReference>
<dbReference type="InterPro" id="IPR057744">
    <property type="entry name" value="OTAase-like"/>
</dbReference>
<reference evidence="2" key="1">
    <citation type="journal article" date="2018" name="Int. J. Syst. Evol. Microbiol.">
        <title>Neptunicella marina gen. nov., sp. nov., isolated from surface seawater.</title>
        <authorList>
            <person name="Liu X."/>
            <person name="Lai Q."/>
            <person name="Du Y."/>
            <person name="Zhang X."/>
            <person name="Liu Z."/>
            <person name="Sun F."/>
            <person name="Shao Z."/>
        </authorList>
    </citation>
    <scope>NUCLEOTIDE SEQUENCE</scope>
    <source>
        <strain evidence="2">S27-2</strain>
    </source>
</reference>
<accession>A0A8J6J104</accession>
<comment type="caution">
    <text evidence="2">The sequence shown here is derived from an EMBL/GenBank/DDBJ whole genome shotgun (WGS) entry which is preliminary data.</text>
</comment>
<dbReference type="PANTHER" id="PTHR43135:SF3">
    <property type="entry name" value="ALPHA-D-RIBOSE 1-METHYLPHOSPHONATE 5-TRIPHOSPHATE DIPHOSPHATASE"/>
    <property type="match status" value="1"/>
</dbReference>
<dbReference type="EMBL" id="JACNEP010000023">
    <property type="protein sequence ID" value="MBC3767718.1"/>
    <property type="molecule type" value="Genomic_DNA"/>
</dbReference>
<feature type="domain" description="Amidohydrolase-related" evidence="1">
    <location>
        <begin position="69"/>
        <end position="411"/>
    </location>
</feature>
<organism evidence="2 3">
    <name type="scientific">Neptunicella marina</name>
    <dbReference type="NCBI Taxonomy" id="2125989"/>
    <lineage>
        <taxon>Bacteria</taxon>
        <taxon>Pseudomonadati</taxon>
        <taxon>Pseudomonadota</taxon>
        <taxon>Gammaproteobacteria</taxon>
        <taxon>Alteromonadales</taxon>
        <taxon>Alteromonadaceae</taxon>
        <taxon>Neptunicella</taxon>
    </lineage>
</organism>
<evidence type="ECO:0000313" key="3">
    <source>
        <dbReference type="Proteomes" id="UP000601768"/>
    </source>
</evidence>
<dbReference type="SUPFAM" id="SSF51556">
    <property type="entry name" value="Metallo-dependent hydrolases"/>
    <property type="match status" value="1"/>
</dbReference>
<dbReference type="AlphaFoldDB" id="A0A8J6J104"/>
<dbReference type="Gene3D" id="3.20.20.140">
    <property type="entry name" value="Metal-dependent hydrolases"/>
    <property type="match status" value="1"/>
</dbReference>
<name>A0A8J6J104_9ALTE</name>
<dbReference type="InterPro" id="IPR051781">
    <property type="entry name" value="Metallo-dep_Hydrolase"/>
</dbReference>
<dbReference type="Gene3D" id="2.30.40.10">
    <property type="entry name" value="Urease, subunit C, domain 1"/>
    <property type="match status" value="1"/>
</dbReference>
<dbReference type="InterPro" id="IPR032466">
    <property type="entry name" value="Metal_Hydrolase"/>
</dbReference>
<proteinExistence type="predicted"/>
<evidence type="ECO:0000313" key="2">
    <source>
        <dbReference type="EMBL" id="MBC3767718.1"/>
    </source>
</evidence>
<dbReference type="GO" id="GO:0016810">
    <property type="term" value="F:hydrolase activity, acting on carbon-nitrogen (but not peptide) bonds"/>
    <property type="evidence" value="ECO:0007669"/>
    <property type="project" value="InterPro"/>
</dbReference>
<sequence>MWSVFTLLAVSLHLRAEQFVLTPKYLFDGYEMHQNWRVVVNDNKIISAGNVKKVSIPKDATRIDLPEHTLMPGMIEGHSHIFLHPYDEADWNQQVLNEARSLRVARATVNLRRTLLAGFTFMRDLGSEGAAYADAGIKQAVDQGIIVGPGLQVAGRAIVATGSYGPKGFDPNFDVPLGAQEADGDNIIHVVRDQIKHGADVIKVYVDASWGPEHSLQPTFTQQELNMLVETAHTSGRIVAAHAHSTEGMRRAIVAGVDTIEHGLHGGNEKLYKMMVKQQIALCPTLAATESINAYRGWKKGQDPIPEEIQHQHSSFKLALNTGVIICNGSDVGVFTHGDNAIEPQLLVEYGMNEKSVLHALTMGNAKAFKIDNKVGQIKATMLADLVAVKGNPLNDIKQLSKVDFVMKNGVVYKLRGQPQHLL</sequence>
<keyword evidence="3" id="KW-1185">Reference proteome</keyword>
<dbReference type="PANTHER" id="PTHR43135">
    <property type="entry name" value="ALPHA-D-RIBOSE 1-METHYLPHOSPHONATE 5-TRIPHOSPHATE DIPHOSPHATASE"/>
    <property type="match status" value="1"/>
</dbReference>
<dbReference type="CDD" id="cd01299">
    <property type="entry name" value="Met_dep_hydrolase_A"/>
    <property type="match status" value="1"/>
</dbReference>